<dbReference type="Gene3D" id="3.40.190.10">
    <property type="entry name" value="Periplasmic binding protein-like II"/>
    <property type="match status" value="1"/>
</dbReference>
<accession>A0A7R8HFJ7</accession>
<dbReference type="EMBL" id="HG994588">
    <property type="protein sequence ID" value="CAF3045730.1"/>
    <property type="molecule type" value="Genomic_DNA"/>
</dbReference>
<evidence type="ECO:0000313" key="1">
    <source>
        <dbReference type="EMBL" id="CAF3045730.1"/>
    </source>
</evidence>
<dbReference type="Gene3D" id="1.10.287.70">
    <property type="match status" value="1"/>
</dbReference>
<dbReference type="OrthoDB" id="5984008at2759"/>
<organism evidence="1 2">
    <name type="scientific">Lepeophtheirus salmonis</name>
    <name type="common">Salmon louse</name>
    <name type="synonym">Caligus salmonis</name>
    <dbReference type="NCBI Taxonomy" id="72036"/>
    <lineage>
        <taxon>Eukaryota</taxon>
        <taxon>Metazoa</taxon>
        <taxon>Ecdysozoa</taxon>
        <taxon>Arthropoda</taxon>
        <taxon>Crustacea</taxon>
        <taxon>Multicrustacea</taxon>
        <taxon>Hexanauplia</taxon>
        <taxon>Copepoda</taxon>
        <taxon>Siphonostomatoida</taxon>
        <taxon>Caligidae</taxon>
        <taxon>Lepeophtheirus</taxon>
    </lineage>
</organism>
<reference evidence="1" key="1">
    <citation type="submission" date="2021-02" db="EMBL/GenBank/DDBJ databases">
        <authorList>
            <person name="Bekaert M."/>
        </authorList>
    </citation>
    <scope>NUCLEOTIDE SEQUENCE</scope>
    <source>
        <strain evidence="1">IoA-00</strain>
    </source>
</reference>
<dbReference type="Proteomes" id="UP000675881">
    <property type="component" value="Chromosome 9"/>
</dbReference>
<dbReference type="AlphaFoldDB" id="A0A7R8HFJ7"/>
<evidence type="ECO:0000313" key="2">
    <source>
        <dbReference type="Proteomes" id="UP000675881"/>
    </source>
</evidence>
<keyword evidence="2" id="KW-1185">Reference proteome</keyword>
<gene>
    <name evidence="1" type="ORF">LSAA_14978</name>
</gene>
<sequence>MKCSILDMSRDENEKNNISDLIDPLLFQSSSSNTLSVFFSYMDNFLSYSLGGYYMSSLVKGNYVKRYKEYNPESETWSGLIGLLIKGNVEMLISDLTTTLEREEPVRERSLFKLMEVLKSEVWVSILGALILTAFLLWFLEKYSVFSARNNLEKYNEPVRVFDLKNNPFGLQQPHLHLLEEVRVCLLNNQGRRYNHITGILTITNPSRKKISDGKVSKPRLKENALLIEIRDHFSTQRISSSSNQTQK</sequence>
<protein>
    <submittedName>
        <fullName evidence="1">GRIN</fullName>
    </submittedName>
</protein>
<name>A0A7R8HFJ7_LEPSM</name>
<proteinExistence type="predicted"/>